<comment type="caution">
    <text evidence="7">The sequence shown here is derived from an EMBL/GenBank/DDBJ whole genome shotgun (WGS) entry which is preliminary data.</text>
</comment>
<dbReference type="InterPro" id="IPR001789">
    <property type="entry name" value="Sig_transdc_resp-reg_receiver"/>
</dbReference>
<dbReference type="SUPFAM" id="SSF52172">
    <property type="entry name" value="CheY-like"/>
    <property type="match status" value="1"/>
</dbReference>
<dbReference type="EMBL" id="DSZU01000115">
    <property type="protein sequence ID" value="HGV55709.1"/>
    <property type="molecule type" value="Genomic_DNA"/>
</dbReference>
<dbReference type="GO" id="GO:0000160">
    <property type="term" value="P:phosphorelay signal transduction system"/>
    <property type="evidence" value="ECO:0007669"/>
    <property type="project" value="InterPro"/>
</dbReference>
<dbReference type="InterPro" id="IPR000160">
    <property type="entry name" value="GGDEF_dom"/>
</dbReference>
<comment type="catalytic activity">
    <reaction evidence="2">
        <text>2 GTP = 3',3'-c-di-GMP + 2 diphosphate</text>
        <dbReference type="Rhea" id="RHEA:24898"/>
        <dbReference type="ChEBI" id="CHEBI:33019"/>
        <dbReference type="ChEBI" id="CHEBI:37565"/>
        <dbReference type="ChEBI" id="CHEBI:58805"/>
        <dbReference type="EC" id="2.7.7.65"/>
    </reaction>
</comment>
<dbReference type="InterPro" id="IPR029787">
    <property type="entry name" value="Nucleotide_cyclase"/>
</dbReference>
<dbReference type="Pfam" id="PF00072">
    <property type="entry name" value="Response_reg"/>
    <property type="match status" value="1"/>
</dbReference>
<dbReference type="Gene3D" id="3.30.70.270">
    <property type="match status" value="1"/>
</dbReference>
<dbReference type="Gene3D" id="3.40.50.2300">
    <property type="match status" value="1"/>
</dbReference>
<dbReference type="NCBIfam" id="TIGR00254">
    <property type="entry name" value="GGDEF"/>
    <property type="match status" value="1"/>
</dbReference>
<accession>A0A832GRJ3</accession>
<dbReference type="AlphaFoldDB" id="A0A832GRJ3"/>
<evidence type="ECO:0000259" key="6">
    <source>
        <dbReference type="PROSITE" id="PS50887"/>
    </source>
</evidence>
<evidence type="ECO:0000259" key="5">
    <source>
        <dbReference type="PROSITE" id="PS50110"/>
    </source>
</evidence>
<evidence type="ECO:0000256" key="3">
    <source>
        <dbReference type="PROSITE-ProRule" id="PRU00169"/>
    </source>
</evidence>
<evidence type="ECO:0000313" key="7">
    <source>
        <dbReference type="EMBL" id="HGV55709.1"/>
    </source>
</evidence>
<dbReference type="GO" id="GO:0052621">
    <property type="term" value="F:diguanylate cyclase activity"/>
    <property type="evidence" value="ECO:0007669"/>
    <property type="project" value="UniProtKB-EC"/>
</dbReference>
<name>A0A832GRJ3_9BACT</name>
<dbReference type="SMART" id="SM00267">
    <property type="entry name" value="GGDEF"/>
    <property type="match status" value="1"/>
</dbReference>
<organism evidence="7">
    <name type="scientific">Caldimicrobium thiodismutans</name>
    <dbReference type="NCBI Taxonomy" id="1653476"/>
    <lineage>
        <taxon>Bacteria</taxon>
        <taxon>Pseudomonadati</taxon>
        <taxon>Thermodesulfobacteriota</taxon>
        <taxon>Thermodesulfobacteria</taxon>
        <taxon>Thermodesulfobacteriales</taxon>
        <taxon>Thermodesulfobacteriaceae</taxon>
        <taxon>Caldimicrobium</taxon>
    </lineage>
</organism>
<dbReference type="InterPro" id="IPR043128">
    <property type="entry name" value="Rev_trsase/Diguanyl_cyclase"/>
</dbReference>
<reference evidence="7" key="1">
    <citation type="journal article" date="2020" name="mSystems">
        <title>Genome- and Community-Level Interaction Insights into Carbon Utilization and Element Cycling Functions of Hydrothermarchaeota in Hydrothermal Sediment.</title>
        <authorList>
            <person name="Zhou Z."/>
            <person name="Liu Y."/>
            <person name="Xu W."/>
            <person name="Pan J."/>
            <person name="Luo Z.H."/>
            <person name="Li M."/>
        </authorList>
    </citation>
    <scope>NUCLEOTIDE SEQUENCE [LARGE SCALE GENOMIC DNA]</scope>
    <source>
        <strain evidence="7">SpSt-605</strain>
    </source>
</reference>
<sequence length="338" mass="39214">MSISNWVKKIKDELGEEIKILLYEPDTFMAELLAEVLKEADLEVTIYPSHKNLLKTLVENFYNLLILAIETGEAEDLEIIREAKKMKKDLLIYGMVEFHKNMNISSLFSEGADEIIFKPFSIGEFRARLWRLLRQYYLAKKIERNIIEDGLTGIYNRRYFEVSLREEAYRALRQDYPLTLLMIDLDKFKYYNDTYGHKAGDKILISIGEILLRDTRAKVDKPCRYGGDEFMVILPYTDWKRAIKIVERIFSSWQNKSFGPVTLSVGIAQLIDRGDLEKSVTDLINRADQAMYRAKKREGNTYEVDQESLKLTLGEEPPEEGLPFRALPLSPVQNSSPS</sequence>
<evidence type="ECO:0000256" key="1">
    <source>
        <dbReference type="ARBA" id="ARBA00012528"/>
    </source>
</evidence>
<feature type="region of interest" description="Disordered" evidence="4">
    <location>
        <begin position="315"/>
        <end position="338"/>
    </location>
</feature>
<feature type="domain" description="GGDEF" evidence="6">
    <location>
        <begin position="176"/>
        <end position="307"/>
    </location>
</feature>
<protein>
    <recommendedName>
        <fullName evidence="1">diguanylate cyclase</fullName>
        <ecNumber evidence="1">2.7.7.65</ecNumber>
    </recommendedName>
</protein>
<evidence type="ECO:0000256" key="4">
    <source>
        <dbReference type="SAM" id="MobiDB-lite"/>
    </source>
</evidence>
<feature type="domain" description="Response regulatory" evidence="5">
    <location>
        <begin position="19"/>
        <end position="133"/>
    </location>
</feature>
<dbReference type="InterPro" id="IPR011006">
    <property type="entry name" value="CheY-like_superfamily"/>
</dbReference>
<dbReference type="PROSITE" id="PS50110">
    <property type="entry name" value="RESPONSE_REGULATORY"/>
    <property type="match status" value="1"/>
</dbReference>
<comment type="caution">
    <text evidence="3">Lacks conserved residue(s) required for the propagation of feature annotation.</text>
</comment>
<dbReference type="GO" id="GO:0005886">
    <property type="term" value="C:plasma membrane"/>
    <property type="evidence" value="ECO:0007669"/>
    <property type="project" value="TreeGrafter"/>
</dbReference>
<dbReference type="SMART" id="SM00448">
    <property type="entry name" value="REC"/>
    <property type="match status" value="1"/>
</dbReference>
<dbReference type="GO" id="GO:0043709">
    <property type="term" value="P:cell adhesion involved in single-species biofilm formation"/>
    <property type="evidence" value="ECO:0007669"/>
    <property type="project" value="TreeGrafter"/>
</dbReference>
<dbReference type="PROSITE" id="PS50887">
    <property type="entry name" value="GGDEF"/>
    <property type="match status" value="1"/>
</dbReference>
<evidence type="ECO:0000256" key="2">
    <source>
        <dbReference type="ARBA" id="ARBA00034247"/>
    </source>
</evidence>
<dbReference type="EC" id="2.7.7.65" evidence="1"/>
<dbReference type="Pfam" id="PF00990">
    <property type="entry name" value="GGDEF"/>
    <property type="match status" value="1"/>
</dbReference>
<dbReference type="FunFam" id="3.30.70.270:FF:000001">
    <property type="entry name" value="Diguanylate cyclase domain protein"/>
    <property type="match status" value="1"/>
</dbReference>
<dbReference type="InterPro" id="IPR050469">
    <property type="entry name" value="Diguanylate_Cyclase"/>
</dbReference>
<gene>
    <name evidence="7" type="ORF">ENT73_06495</name>
</gene>
<dbReference type="CDD" id="cd01949">
    <property type="entry name" value="GGDEF"/>
    <property type="match status" value="1"/>
</dbReference>
<proteinExistence type="predicted"/>
<dbReference type="GO" id="GO:1902201">
    <property type="term" value="P:negative regulation of bacterial-type flagellum-dependent cell motility"/>
    <property type="evidence" value="ECO:0007669"/>
    <property type="project" value="TreeGrafter"/>
</dbReference>
<dbReference type="PANTHER" id="PTHR45138:SF9">
    <property type="entry name" value="DIGUANYLATE CYCLASE DGCM-RELATED"/>
    <property type="match status" value="1"/>
</dbReference>
<dbReference type="PANTHER" id="PTHR45138">
    <property type="entry name" value="REGULATORY COMPONENTS OF SENSORY TRANSDUCTION SYSTEM"/>
    <property type="match status" value="1"/>
</dbReference>
<dbReference type="SUPFAM" id="SSF55073">
    <property type="entry name" value="Nucleotide cyclase"/>
    <property type="match status" value="1"/>
</dbReference>